<dbReference type="GO" id="GO:0005634">
    <property type="term" value="C:nucleus"/>
    <property type="evidence" value="ECO:0007669"/>
    <property type="project" value="UniProtKB-SubCell"/>
</dbReference>
<comment type="subcellular location">
    <subcellularLocation>
        <location evidence="2">Chromosome</location>
    </subcellularLocation>
    <subcellularLocation>
        <location evidence="1">Nucleus</location>
    </subcellularLocation>
</comment>
<organism evidence="10 11">
    <name type="scientific">Phytophthora nicotianae P1569</name>
    <dbReference type="NCBI Taxonomy" id="1317065"/>
    <lineage>
        <taxon>Eukaryota</taxon>
        <taxon>Sar</taxon>
        <taxon>Stramenopiles</taxon>
        <taxon>Oomycota</taxon>
        <taxon>Peronosporomycetes</taxon>
        <taxon>Peronosporales</taxon>
        <taxon>Peronosporaceae</taxon>
        <taxon>Phytophthora</taxon>
    </lineage>
</organism>
<dbReference type="GO" id="GO:0032259">
    <property type="term" value="P:methylation"/>
    <property type="evidence" value="ECO:0007669"/>
    <property type="project" value="UniProtKB-KW"/>
</dbReference>
<comment type="caution">
    <text evidence="10">The sequence shown here is derived from an EMBL/GenBank/DDBJ whole genome shotgun (WGS) entry which is preliminary data.</text>
</comment>
<evidence type="ECO:0000259" key="9">
    <source>
        <dbReference type="PROSITE" id="PS50280"/>
    </source>
</evidence>
<keyword evidence="3" id="KW-0158">Chromosome</keyword>
<evidence type="ECO:0000256" key="4">
    <source>
        <dbReference type="ARBA" id="ARBA00022603"/>
    </source>
</evidence>
<accession>V9FLK7</accession>
<dbReference type="AlphaFoldDB" id="V9FLK7"/>
<dbReference type="PROSITE" id="PS50280">
    <property type="entry name" value="SET"/>
    <property type="match status" value="1"/>
</dbReference>
<evidence type="ECO:0000256" key="6">
    <source>
        <dbReference type="ARBA" id="ARBA00022691"/>
    </source>
</evidence>
<evidence type="ECO:0000313" key="11">
    <source>
        <dbReference type="Proteomes" id="UP000018721"/>
    </source>
</evidence>
<dbReference type="OrthoDB" id="308383at2759"/>
<sequence length="566" mass="62375">IVSSRSSQHFQQAPPTSATAASSRRISTMPGLAASDLPPETLHPGDTLEYFSNAFVFGDPRGRRVAVVTKVDARKGVDYPVTLDTGDVISLTMMTKRLADRFGRLLKPDTTKWRKLRTYELAAGSCSAPSRAISLKKALEDAVKASIEAVYRALRDVPDEIVPESPQSDDFDSEDPASRPADPSSTPNIQATALPNPSEDSELLEDKTKIEEKTPSSCINQVIDLVSSEQEETMPRNDKMDAAPSDEKVKEAAAYLSTIPSRYAREKIRHQPKKRNGQWHVPRSRKRRDLMKCAITSSGNAIYHAKTVKAVKIQTLLSSPEVKSRLKNLHARRTTYPDPTTRNERVLLTEVPWPAGIEKISSCKRNGVRFPDIGKFDSCACVGDCFWDSCRNVDSATFCTPRLCNLDAKCSNAPRTLKTLRLSDSGRVGLGVYTTTDLDIGDVVGEYCGELSEFPAVVHGQPDQAVKQNSGYTLLYNAKSTKKNYVYVDALKCGSITRFISHACDPNAAFVEQQTRTRVKVLVKMIKDVKAGAQITVHYGNERCLKCACDDCWAENDNEAANSGTE</sequence>
<keyword evidence="6" id="KW-0949">S-adenosyl-L-methionine</keyword>
<feature type="compositionally biased region" description="Low complexity" evidence="8">
    <location>
        <begin position="13"/>
        <end position="25"/>
    </location>
</feature>
<dbReference type="SUPFAM" id="SSF82199">
    <property type="entry name" value="SET domain"/>
    <property type="match status" value="1"/>
</dbReference>
<feature type="region of interest" description="Disordered" evidence="8">
    <location>
        <begin position="158"/>
        <end position="204"/>
    </location>
</feature>
<feature type="compositionally biased region" description="Polar residues" evidence="8">
    <location>
        <begin position="183"/>
        <end position="195"/>
    </location>
</feature>
<dbReference type="EMBL" id="ANIZ01000817">
    <property type="protein sequence ID" value="ETI52339.1"/>
    <property type="molecule type" value="Genomic_DNA"/>
</dbReference>
<reference evidence="10 11" key="1">
    <citation type="submission" date="2013-11" db="EMBL/GenBank/DDBJ databases">
        <title>The Genome Sequence of Phytophthora parasitica P1569.</title>
        <authorList>
            <consortium name="The Broad Institute Genomics Platform"/>
            <person name="Russ C."/>
            <person name="Tyler B."/>
            <person name="Panabieres F."/>
            <person name="Shan W."/>
            <person name="Tripathy S."/>
            <person name="Grunwald N."/>
            <person name="Machado M."/>
            <person name="Johnson C.S."/>
            <person name="Arredondo F."/>
            <person name="Hong C."/>
            <person name="Coffey M."/>
            <person name="Young S.K."/>
            <person name="Zeng Q."/>
            <person name="Gargeya S."/>
            <person name="Fitzgerald M."/>
            <person name="Abouelleil A."/>
            <person name="Alvarado L."/>
            <person name="Chapman S.B."/>
            <person name="Gainer-Dewar J."/>
            <person name="Goldberg J."/>
            <person name="Griggs A."/>
            <person name="Gujja S."/>
            <person name="Hansen M."/>
            <person name="Howarth C."/>
            <person name="Imamovic A."/>
            <person name="Ireland A."/>
            <person name="Larimer J."/>
            <person name="McCowan C."/>
            <person name="Murphy C."/>
            <person name="Pearson M."/>
            <person name="Poon T.W."/>
            <person name="Priest M."/>
            <person name="Roberts A."/>
            <person name="Saif S."/>
            <person name="Shea T."/>
            <person name="Sykes S."/>
            <person name="Wortman J."/>
            <person name="Nusbaum C."/>
            <person name="Birren B."/>
        </authorList>
    </citation>
    <scope>NUCLEOTIDE SEQUENCE [LARGE SCALE GENOMIC DNA]</scope>
    <source>
        <strain evidence="10 11">P1569</strain>
    </source>
</reference>
<dbReference type="Pfam" id="PF00856">
    <property type="entry name" value="SET"/>
    <property type="match status" value="1"/>
</dbReference>
<evidence type="ECO:0000256" key="1">
    <source>
        <dbReference type="ARBA" id="ARBA00004123"/>
    </source>
</evidence>
<dbReference type="InterPro" id="IPR046341">
    <property type="entry name" value="SET_dom_sf"/>
</dbReference>
<dbReference type="Proteomes" id="UP000018721">
    <property type="component" value="Unassembled WGS sequence"/>
</dbReference>
<keyword evidence="4" id="KW-0489">Methyltransferase</keyword>
<feature type="compositionally biased region" description="Acidic residues" evidence="8">
    <location>
        <begin position="159"/>
        <end position="175"/>
    </location>
</feature>
<feature type="non-terminal residue" evidence="10">
    <location>
        <position position="1"/>
    </location>
</feature>
<feature type="domain" description="SET" evidence="9">
    <location>
        <begin position="418"/>
        <end position="540"/>
    </location>
</feature>
<feature type="compositionally biased region" description="Polar residues" evidence="8">
    <location>
        <begin position="1"/>
        <end position="11"/>
    </location>
</feature>
<evidence type="ECO:0000256" key="5">
    <source>
        <dbReference type="ARBA" id="ARBA00022679"/>
    </source>
</evidence>
<evidence type="ECO:0000256" key="7">
    <source>
        <dbReference type="ARBA" id="ARBA00023242"/>
    </source>
</evidence>
<keyword evidence="5" id="KW-0808">Transferase</keyword>
<dbReference type="GO" id="GO:0008168">
    <property type="term" value="F:methyltransferase activity"/>
    <property type="evidence" value="ECO:0007669"/>
    <property type="project" value="UniProtKB-KW"/>
</dbReference>
<feature type="region of interest" description="Disordered" evidence="8">
    <location>
        <begin position="1"/>
        <end position="25"/>
    </location>
</feature>
<proteinExistence type="predicted"/>
<gene>
    <name evidence="10" type="ORF">F443_04494</name>
</gene>
<dbReference type="eggNOG" id="KOG1081">
    <property type="taxonomic scope" value="Eukaryota"/>
</dbReference>
<dbReference type="GO" id="GO:0005694">
    <property type="term" value="C:chromosome"/>
    <property type="evidence" value="ECO:0007669"/>
    <property type="project" value="UniProtKB-SubCell"/>
</dbReference>
<evidence type="ECO:0000313" key="10">
    <source>
        <dbReference type="EMBL" id="ETI52339.1"/>
    </source>
</evidence>
<evidence type="ECO:0000256" key="3">
    <source>
        <dbReference type="ARBA" id="ARBA00022454"/>
    </source>
</evidence>
<dbReference type="SMART" id="SM00317">
    <property type="entry name" value="SET"/>
    <property type="match status" value="1"/>
</dbReference>
<dbReference type="Gene3D" id="2.170.270.10">
    <property type="entry name" value="SET domain"/>
    <property type="match status" value="1"/>
</dbReference>
<dbReference type="InterPro" id="IPR050777">
    <property type="entry name" value="SET2_Histone-Lys_MeTrsfase"/>
</dbReference>
<keyword evidence="11" id="KW-1185">Reference proteome</keyword>
<dbReference type="HOGENOM" id="CLU_024234_0_0_1"/>
<dbReference type="PANTHER" id="PTHR22884">
    <property type="entry name" value="SET DOMAIN PROTEINS"/>
    <property type="match status" value="1"/>
</dbReference>
<keyword evidence="7" id="KW-0539">Nucleus</keyword>
<evidence type="ECO:0000256" key="2">
    <source>
        <dbReference type="ARBA" id="ARBA00004286"/>
    </source>
</evidence>
<name>V9FLK7_PHYNI</name>
<dbReference type="InterPro" id="IPR001214">
    <property type="entry name" value="SET_dom"/>
</dbReference>
<evidence type="ECO:0000256" key="8">
    <source>
        <dbReference type="SAM" id="MobiDB-lite"/>
    </source>
</evidence>
<protein>
    <recommendedName>
        <fullName evidence="9">SET domain-containing protein</fullName>
    </recommendedName>
</protein>